<proteinExistence type="predicted"/>
<gene>
    <name evidence="2" type="ORF">PAPOLLO_LOCUS15509</name>
</gene>
<evidence type="ECO:0000313" key="3">
    <source>
        <dbReference type="Proteomes" id="UP000691718"/>
    </source>
</evidence>
<dbReference type="AlphaFoldDB" id="A0A8S3XBM1"/>
<accession>A0A8S3XBM1</accession>
<feature type="region of interest" description="Disordered" evidence="1">
    <location>
        <begin position="39"/>
        <end position="71"/>
    </location>
</feature>
<protein>
    <submittedName>
        <fullName evidence="2">(apollo) hypothetical protein</fullName>
    </submittedName>
</protein>
<reference evidence="2" key="1">
    <citation type="submission" date="2021-04" db="EMBL/GenBank/DDBJ databases">
        <authorList>
            <person name="Tunstrom K."/>
        </authorList>
    </citation>
    <scope>NUCLEOTIDE SEQUENCE</scope>
</reference>
<organism evidence="2 3">
    <name type="scientific">Parnassius apollo</name>
    <name type="common">Apollo butterfly</name>
    <name type="synonym">Papilio apollo</name>
    <dbReference type="NCBI Taxonomy" id="110799"/>
    <lineage>
        <taxon>Eukaryota</taxon>
        <taxon>Metazoa</taxon>
        <taxon>Ecdysozoa</taxon>
        <taxon>Arthropoda</taxon>
        <taxon>Hexapoda</taxon>
        <taxon>Insecta</taxon>
        <taxon>Pterygota</taxon>
        <taxon>Neoptera</taxon>
        <taxon>Endopterygota</taxon>
        <taxon>Lepidoptera</taxon>
        <taxon>Glossata</taxon>
        <taxon>Ditrysia</taxon>
        <taxon>Papilionoidea</taxon>
        <taxon>Papilionidae</taxon>
        <taxon>Parnassiinae</taxon>
        <taxon>Parnassini</taxon>
        <taxon>Parnassius</taxon>
        <taxon>Parnassius</taxon>
    </lineage>
</organism>
<evidence type="ECO:0000313" key="2">
    <source>
        <dbReference type="EMBL" id="CAG5011022.1"/>
    </source>
</evidence>
<dbReference type="InterPro" id="IPR026847">
    <property type="entry name" value="VPS13"/>
</dbReference>
<comment type="caution">
    <text evidence="2">The sequence shown here is derived from an EMBL/GenBank/DDBJ whole genome shotgun (WGS) entry which is preliminary data.</text>
</comment>
<sequence>METAGKQISTDDDSVLVLEVPLGSTRVVLGRKRYGDRSQLWRRGPGGQLVHEGSSPPQPTDAALPDDPTLSPHAMVLDIEEAAPRPGVASALVLRRADPRRRSTQRWRLLPSGRMACAHANLCVQPHAALAGLMALVPGARVVLGLPASERAGALAGEQAVSWHALRPGCGRLDVTLSCAGPTRLVRIHDHENPEVGRIEDDEEEECGASEEDSEWGVRVAVGGLGVSLVVGAPAAELLYATCRRLRLELARSPAAALLALQLDDLQWDNQLADAAQPVLLQTLRGGGGSGAGGAGAGGALYAAAELVLRPAPAPRYNARYFNRVVVALCPVAVRLDERSQDCKEYVLLAGDHLQENCNVVINTTPIALVCQKLFRLILDQVAISIFLSAALSSTTKPTHYSCMNSDQFYDLLNCIPSLAGQVPNATVALSIYLVKLRTGDSNVTSLGLILLLWSWIEQWRGGEDAAEQPDEVEYETRRVLHELTALHAARYYCALLELVPSQIRLSMYTASKLEAELSALKKRLGLTFVRFEDAAVELEPFVRTHVFDTAAGLARHTLQHFKDELKWQAAKILGSVDFLGNPLGFVADVSEGVSGLLLEGNVGALVKNVTHGISNSAAKVTESLGDGLERVVGDEAHEETRRRLVVYC</sequence>
<keyword evidence="3" id="KW-1185">Reference proteome</keyword>
<dbReference type="EMBL" id="CAJQZP010001037">
    <property type="protein sequence ID" value="CAG5011022.1"/>
    <property type="molecule type" value="Genomic_DNA"/>
</dbReference>
<dbReference type="GO" id="GO:0006623">
    <property type="term" value="P:protein targeting to vacuole"/>
    <property type="evidence" value="ECO:0007669"/>
    <property type="project" value="TreeGrafter"/>
</dbReference>
<dbReference type="PANTHER" id="PTHR16166">
    <property type="entry name" value="VACUOLAR PROTEIN SORTING-ASSOCIATED PROTEIN VPS13"/>
    <property type="match status" value="1"/>
</dbReference>
<dbReference type="GO" id="GO:0045053">
    <property type="term" value="P:protein retention in Golgi apparatus"/>
    <property type="evidence" value="ECO:0007669"/>
    <property type="project" value="TreeGrafter"/>
</dbReference>
<dbReference type="OrthoDB" id="6928568at2759"/>
<dbReference type="GO" id="GO:0007005">
    <property type="term" value="P:mitochondrion organization"/>
    <property type="evidence" value="ECO:0007669"/>
    <property type="project" value="TreeGrafter"/>
</dbReference>
<name>A0A8S3XBM1_PARAO</name>
<dbReference type="Proteomes" id="UP000691718">
    <property type="component" value="Unassembled WGS sequence"/>
</dbReference>
<dbReference type="PANTHER" id="PTHR16166:SF141">
    <property type="entry name" value="INTERMEMBRANE LIPID TRANSFER PROTEIN VPS13D"/>
    <property type="match status" value="1"/>
</dbReference>
<evidence type="ECO:0000256" key="1">
    <source>
        <dbReference type="SAM" id="MobiDB-lite"/>
    </source>
</evidence>